<accession>A0A813C6D4</accession>
<comment type="caution">
    <text evidence="2">The sequence shown here is derived from an EMBL/GenBank/DDBJ whole genome shotgun (WGS) entry which is preliminary data.</text>
</comment>
<dbReference type="PANTHER" id="PTHR12205:SF0">
    <property type="entry name" value="CENTROMERE_KINETOCHORE PROTEIN ZW10 HOMOLOG"/>
    <property type="match status" value="1"/>
</dbReference>
<evidence type="ECO:0000256" key="1">
    <source>
        <dbReference type="SAM" id="Coils"/>
    </source>
</evidence>
<evidence type="ECO:0000313" key="2">
    <source>
        <dbReference type="EMBL" id="CAE7940495.1"/>
    </source>
</evidence>
<keyword evidence="1" id="KW-0175">Coiled coil</keyword>
<keyword evidence="3" id="KW-1185">Reference proteome</keyword>
<gene>
    <name evidence="2" type="primary">acbC</name>
    <name evidence="2" type="ORF">SNEC2469_LOCUS33909</name>
</gene>
<sequence>MVNSLRKDAGLAKLAAAKLDLLKELRDEGLLTDEQFDQSMMTLSFAVFSKIAEEVELDLLSLTRTLEQLNGEVHGSRVGVLDAIRSRGAEFSAASGQVGELQRRVADLKEDLGIARSDPAAPVAPVLALQASDVQQASERHSQLKAQLSELDEGVGILTVLLEVRRILARVADHLSGDRFTQAAENLQNVAASLAEISAPTGIDEPDMIRSAKAEYSRLRASLVAALDAGFQKLVFSGTGGSKASAERLQEVWRVYQVLGLRARRLDWLSSEIRKLLGPLLAAGARLGPGRMLRWKESPALGVSGGWEEVLDAPPPKAAPPKKAPAVAVLEPLLELFLKAERWAGELPEVYAALGSRLYAHAARQLLCQFEVDDGGGAIEEFETRLQSRGFIRASESPLQRHIRQLSFAKDEARRASILVQAKTWLQAESADLVSVDAFHEVTELQSEVPRPELQSLRLPSMKVSSVLLRLVRCILSSVKAAWDGEQEAKETLELVRRLCMLFALVRPHVHQLKVDAKLCSVFLADVLCLVNILIWLPYRWPTPHPAELVTLDLVPQLRQLGELHFTTMLRYQKDQLFSALLPCNLGRGAAEDAAYVATEAALGAAAQQLKVFCSGVCGVLPAQVLRESVLLLLGFFCKELVRRHLEAANEPLSKPPKVDLAAGVGRVVGVGGRLLETFAGAAGVGGGCGGTGSDDFREVLAGLKDPRVSDPSPQMETWVLDGEDVSSVIALLTSAQAMVRQSLQAAKLAAVEDEVPGYSELQLVADLLGSDFSRFLQGRKKILKTMQRDEVIRLMKLSWQDEALTAEEAWRVLTAG</sequence>
<dbReference type="GO" id="GO:0006888">
    <property type="term" value="P:endoplasmic reticulum to Golgi vesicle-mediated transport"/>
    <property type="evidence" value="ECO:0007669"/>
    <property type="project" value="TreeGrafter"/>
</dbReference>
<dbReference type="OrthoDB" id="425785at2759"/>
<dbReference type="EMBL" id="CAJNJA010091474">
    <property type="protein sequence ID" value="CAE7940495.1"/>
    <property type="molecule type" value="Genomic_DNA"/>
</dbReference>
<dbReference type="PANTHER" id="PTHR12205">
    <property type="entry name" value="CENTROMERE/KINETOCHORE PROTEIN ZW10"/>
    <property type="match status" value="1"/>
</dbReference>
<feature type="coiled-coil region" evidence="1">
    <location>
        <begin position="98"/>
        <end position="154"/>
    </location>
</feature>
<reference evidence="2" key="1">
    <citation type="submission" date="2021-02" db="EMBL/GenBank/DDBJ databases">
        <authorList>
            <person name="Dougan E. K."/>
            <person name="Rhodes N."/>
            <person name="Thang M."/>
            <person name="Chan C."/>
        </authorList>
    </citation>
    <scope>NUCLEOTIDE SEQUENCE</scope>
</reference>
<dbReference type="GO" id="GO:0007094">
    <property type="term" value="P:mitotic spindle assembly checkpoint signaling"/>
    <property type="evidence" value="ECO:0007669"/>
    <property type="project" value="TreeGrafter"/>
</dbReference>
<dbReference type="Proteomes" id="UP000601435">
    <property type="component" value="Unassembled WGS sequence"/>
</dbReference>
<evidence type="ECO:0000313" key="3">
    <source>
        <dbReference type="Proteomes" id="UP000601435"/>
    </source>
</evidence>
<organism evidence="2 3">
    <name type="scientific">Symbiodinium necroappetens</name>
    <dbReference type="NCBI Taxonomy" id="1628268"/>
    <lineage>
        <taxon>Eukaryota</taxon>
        <taxon>Sar</taxon>
        <taxon>Alveolata</taxon>
        <taxon>Dinophyceae</taxon>
        <taxon>Suessiales</taxon>
        <taxon>Symbiodiniaceae</taxon>
        <taxon>Symbiodinium</taxon>
    </lineage>
</organism>
<proteinExistence type="predicted"/>
<name>A0A813C6D4_9DINO</name>
<dbReference type="GO" id="GO:0005737">
    <property type="term" value="C:cytoplasm"/>
    <property type="evidence" value="ECO:0007669"/>
    <property type="project" value="GOC"/>
</dbReference>
<dbReference type="GO" id="GO:1990423">
    <property type="term" value="C:RZZ complex"/>
    <property type="evidence" value="ECO:0007669"/>
    <property type="project" value="TreeGrafter"/>
</dbReference>
<dbReference type="AlphaFoldDB" id="A0A813C6D4"/>
<protein>
    <submittedName>
        <fullName evidence="2">AcbC protein</fullName>
    </submittedName>
</protein>